<sequence length="221" mass="24420">MAYRQAPVPCRLGTAATAGDAARLRYRRSLRLRHRRRSALGARAAGCRPQAGERLRAAFLPSASLLGDVVLKVRAVPPAYTGRAPIQLTVRGGEAGRIVAPGSTLRIALSGWRLKATVKTPDGHDLALRDTAIARAGRYTVRSGLLTLAAFEVMQIDDRSPKLRFLAPPRLTASQALEIGWAVDDDFGLDRLSFEIMRGARRDAFRWRSVQARRKAWRIWT</sequence>
<organism evidence="1 2">
    <name type="scientific">Hankyongella ginsenosidimutans</name>
    <dbReference type="NCBI Taxonomy" id="1763828"/>
    <lineage>
        <taxon>Bacteria</taxon>
        <taxon>Pseudomonadati</taxon>
        <taxon>Pseudomonadota</taxon>
        <taxon>Alphaproteobacteria</taxon>
        <taxon>Sphingomonadales</taxon>
        <taxon>Sphingomonadaceae</taxon>
        <taxon>Hankyongella</taxon>
    </lineage>
</organism>
<proteinExistence type="predicted"/>
<protein>
    <submittedName>
        <fullName evidence="1">DUF4175 domain-containing protein</fullName>
    </submittedName>
</protein>
<dbReference type="EMBL" id="CP039704">
    <property type="protein sequence ID" value="QCI78629.1"/>
    <property type="molecule type" value="Genomic_DNA"/>
</dbReference>
<dbReference type="AlphaFoldDB" id="A0A4D7BSI3"/>
<gene>
    <name evidence="1" type="ORF">E6W36_00245</name>
</gene>
<dbReference type="KEGG" id="hgn:E6W36_00245"/>
<name>A0A4D7BSI3_9SPHN</name>
<reference evidence="2" key="1">
    <citation type="submission" date="2019-04" db="EMBL/GenBank/DDBJ databases">
        <title>Complete genome sequence of Sphingomonas sp. W1-2-3.</title>
        <authorList>
            <person name="Im W.T."/>
        </authorList>
    </citation>
    <scope>NUCLEOTIDE SEQUENCE [LARGE SCALE GENOMIC DNA]</scope>
    <source>
        <strain evidence="2">W1-2-3</strain>
    </source>
</reference>
<accession>A0A4D7BSI3</accession>
<dbReference type="Pfam" id="PF13779">
    <property type="entry name" value="DUF4175"/>
    <property type="match status" value="1"/>
</dbReference>
<keyword evidence="2" id="KW-1185">Reference proteome</keyword>
<dbReference type="InterPro" id="IPR012683">
    <property type="entry name" value="CHP02302_TM"/>
</dbReference>
<dbReference type="Proteomes" id="UP000298714">
    <property type="component" value="Chromosome"/>
</dbReference>
<evidence type="ECO:0000313" key="1">
    <source>
        <dbReference type="EMBL" id="QCI78629.1"/>
    </source>
</evidence>
<evidence type="ECO:0000313" key="2">
    <source>
        <dbReference type="Proteomes" id="UP000298714"/>
    </source>
</evidence>